<dbReference type="EMBL" id="JABSTV010000679">
    <property type="protein sequence ID" value="KAH7985876.1"/>
    <property type="molecule type" value="Genomic_DNA"/>
</dbReference>
<protein>
    <submittedName>
        <fullName evidence="1">Uncharacterized protein</fullName>
    </submittedName>
</protein>
<sequence length="188" mass="20555">MRRTVRYVERATRLRSQVAGGLQVSGRVIYPVALEARHASRANGNGTPVPQCTRGDPIVEPTLRLANEGLRALKYRQNPSLMGGEASSATLVISVATPREHATRATRHKGLLARREKGHEVGVTAFGLIATGVGFTRKDHKQFQGLPAVPRLSSATAHQLKCTLRCLGPKINYRDFRRKALGVPPHLQ</sequence>
<comment type="caution">
    <text evidence="1">The sequence shown here is derived from an EMBL/GenBank/DDBJ whole genome shotgun (WGS) entry which is preliminary data.</text>
</comment>
<keyword evidence="2" id="KW-1185">Reference proteome</keyword>
<reference evidence="1" key="1">
    <citation type="journal article" date="2020" name="Cell">
        <title>Large-Scale Comparative Analyses of Tick Genomes Elucidate Their Genetic Diversity and Vector Capacities.</title>
        <authorList>
            <consortium name="Tick Genome and Microbiome Consortium (TIGMIC)"/>
            <person name="Jia N."/>
            <person name="Wang J."/>
            <person name="Shi W."/>
            <person name="Du L."/>
            <person name="Sun Y."/>
            <person name="Zhan W."/>
            <person name="Jiang J.F."/>
            <person name="Wang Q."/>
            <person name="Zhang B."/>
            <person name="Ji P."/>
            <person name="Bell-Sakyi L."/>
            <person name="Cui X.M."/>
            <person name="Yuan T.T."/>
            <person name="Jiang B.G."/>
            <person name="Yang W.F."/>
            <person name="Lam T.T."/>
            <person name="Chang Q.C."/>
            <person name="Ding S.J."/>
            <person name="Wang X.J."/>
            <person name="Zhu J.G."/>
            <person name="Ruan X.D."/>
            <person name="Zhao L."/>
            <person name="Wei J.T."/>
            <person name="Ye R.Z."/>
            <person name="Que T.C."/>
            <person name="Du C.H."/>
            <person name="Zhou Y.H."/>
            <person name="Cheng J.X."/>
            <person name="Dai P.F."/>
            <person name="Guo W.B."/>
            <person name="Han X.H."/>
            <person name="Huang E.J."/>
            <person name="Li L.F."/>
            <person name="Wei W."/>
            <person name="Gao Y.C."/>
            <person name="Liu J.Z."/>
            <person name="Shao H.Z."/>
            <person name="Wang X."/>
            <person name="Wang C.C."/>
            <person name="Yang T.C."/>
            <person name="Huo Q.B."/>
            <person name="Li W."/>
            <person name="Chen H.Y."/>
            <person name="Chen S.E."/>
            <person name="Zhou L.G."/>
            <person name="Ni X.B."/>
            <person name="Tian J.H."/>
            <person name="Sheng Y."/>
            <person name="Liu T."/>
            <person name="Pan Y.S."/>
            <person name="Xia L.Y."/>
            <person name="Li J."/>
            <person name="Zhao F."/>
            <person name="Cao W.C."/>
        </authorList>
    </citation>
    <scope>NUCLEOTIDE SEQUENCE</scope>
    <source>
        <strain evidence="1">Rsan-2018</strain>
    </source>
</reference>
<name>A0A9D4TD73_RHISA</name>
<reference evidence="1" key="2">
    <citation type="submission" date="2021-09" db="EMBL/GenBank/DDBJ databases">
        <authorList>
            <person name="Jia N."/>
            <person name="Wang J."/>
            <person name="Shi W."/>
            <person name="Du L."/>
            <person name="Sun Y."/>
            <person name="Zhan W."/>
            <person name="Jiang J."/>
            <person name="Wang Q."/>
            <person name="Zhang B."/>
            <person name="Ji P."/>
            <person name="Sakyi L.B."/>
            <person name="Cui X."/>
            <person name="Yuan T."/>
            <person name="Jiang B."/>
            <person name="Yang W."/>
            <person name="Lam T.T.-Y."/>
            <person name="Chang Q."/>
            <person name="Ding S."/>
            <person name="Wang X."/>
            <person name="Zhu J."/>
            <person name="Ruan X."/>
            <person name="Zhao L."/>
            <person name="Wei J."/>
            <person name="Que T."/>
            <person name="Du C."/>
            <person name="Cheng J."/>
            <person name="Dai P."/>
            <person name="Han X."/>
            <person name="Huang E."/>
            <person name="Gao Y."/>
            <person name="Liu J."/>
            <person name="Shao H."/>
            <person name="Ye R."/>
            <person name="Li L."/>
            <person name="Wei W."/>
            <person name="Wang X."/>
            <person name="Wang C."/>
            <person name="Huo Q."/>
            <person name="Li W."/>
            <person name="Guo W."/>
            <person name="Chen H."/>
            <person name="Chen S."/>
            <person name="Zhou L."/>
            <person name="Zhou L."/>
            <person name="Ni X."/>
            <person name="Tian J."/>
            <person name="Zhou Y."/>
            <person name="Sheng Y."/>
            <person name="Liu T."/>
            <person name="Pan Y."/>
            <person name="Xia L."/>
            <person name="Li J."/>
            <person name="Zhao F."/>
            <person name="Cao W."/>
        </authorList>
    </citation>
    <scope>NUCLEOTIDE SEQUENCE</scope>
    <source>
        <strain evidence="1">Rsan-2018</strain>
        <tissue evidence="1">Larvae</tissue>
    </source>
</reference>
<evidence type="ECO:0000313" key="2">
    <source>
        <dbReference type="Proteomes" id="UP000821837"/>
    </source>
</evidence>
<dbReference type="AlphaFoldDB" id="A0A9D4TD73"/>
<accession>A0A9D4TD73</accession>
<proteinExistence type="predicted"/>
<gene>
    <name evidence="1" type="ORF">HPB52_025334</name>
</gene>
<organism evidence="1 2">
    <name type="scientific">Rhipicephalus sanguineus</name>
    <name type="common">Brown dog tick</name>
    <name type="synonym">Ixodes sanguineus</name>
    <dbReference type="NCBI Taxonomy" id="34632"/>
    <lineage>
        <taxon>Eukaryota</taxon>
        <taxon>Metazoa</taxon>
        <taxon>Ecdysozoa</taxon>
        <taxon>Arthropoda</taxon>
        <taxon>Chelicerata</taxon>
        <taxon>Arachnida</taxon>
        <taxon>Acari</taxon>
        <taxon>Parasitiformes</taxon>
        <taxon>Ixodida</taxon>
        <taxon>Ixodoidea</taxon>
        <taxon>Ixodidae</taxon>
        <taxon>Rhipicephalinae</taxon>
        <taxon>Rhipicephalus</taxon>
        <taxon>Rhipicephalus</taxon>
    </lineage>
</organism>
<evidence type="ECO:0000313" key="1">
    <source>
        <dbReference type="EMBL" id="KAH7985876.1"/>
    </source>
</evidence>
<dbReference type="Proteomes" id="UP000821837">
    <property type="component" value="Unassembled WGS sequence"/>
</dbReference>